<reference evidence="4 5" key="1">
    <citation type="submission" date="2018-02" db="EMBL/GenBank/DDBJ databases">
        <authorList>
            <person name="Holder M.E."/>
            <person name="Ajami N.J."/>
            <person name="Petrosino J.F."/>
        </authorList>
    </citation>
    <scope>NUCLEOTIDE SEQUENCE [LARGE SCALE GENOMIC DNA]</scope>
    <source>
        <strain evidence="4 5">ATCC 33285</strain>
    </source>
</reference>
<evidence type="ECO:0000313" key="4">
    <source>
        <dbReference type="EMBL" id="AVM51644.1"/>
    </source>
</evidence>
<keyword evidence="1" id="KW-0812">Transmembrane</keyword>
<proteinExistence type="predicted"/>
<gene>
    <name evidence="4" type="ORF">C4H11_00515</name>
</gene>
<evidence type="ECO:0000256" key="2">
    <source>
        <dbReference type="SAM" id="SignalP"/>
    </source>
</evidence>
<keyword evidence="5" id="KW-1185">Reference proteome</keyword>
<dbReference type="PANTHER" id="PTHR30373:SF2">
    <property type="entry name" value="UPF0603 PROTEIN YGCG"/>
    <property type="match status" value="1"/>
</dbReference>
<keyword evidence="1" id="KW-1133">Transmembrane helix</keyword>
<keyword evidence="1" id="KW-0472">Membrane</keyword>
<feature type="signal peptide" evidence="2">
    <location>
        <begin position="1"/>
        <end position="21"/>
    </location>
</feature>
<keyword evidence="2" id="KW-0732">Signal</keyword>
<dbReference type="Proteomes" id="UP000238304">
    <property type="component" value="Chromosome"/>
</dbReference>
<evidence type="ECO:0000259" key="3">
    <source>
        <dbReference type="Pfam" id="PF04536"/>
    </source>
</evidence>
<evidence type="ECO:0000313" key="5">
    <source>
        <dbReference type="Proteomes" id="UP000238304"/>
    </source>
</evidence>
<name>A0ABN5IG03_9BACE</name>
<sequence length="307" mass="32829">MKRFISITILLCLLTAMQAQTIYTTNNIPKVHLQDKTRYVCNPADILSAAACDSIDHMLYALEQETGIETVVAVVPSIGDDDCFDFSHRLLNEWGVGKKGKDNGLILLLVTDQRCIQFYTGYGLEGDLPDAICKRIQSEEMIPFLKDGNWDAGMMAGVRAVRARLDGSMTNDANQEDGLSAGKLLLVFLGLLLIAVAAGIRSHRKTTKCPNCGQHKLQRHNSVLVHKNKGLKTEDVTFICLNCGHKVVRRQQSYDETYRGGGSSGPTIFGGGGTFSGGSGRGFGGGSFSGGSFGGGRGGGGGAGSRF</sequence>
<evidence type="ECO:0000256" key="1">
    <source>
        <dbReference type="SAM" id="Phobius"/>
    </source>
</evidence>
<dbReference type="Gene3D" id="3.10.310.50">
    <property type="match status" value="1"/>
</dbReference>
<feature type="domain" description="TPM" evidence="3">
    <location>
        <begin position="41"/>
        <end position="163"/>
    </location>
</feature>
<dbReference type="PANTHER" id="PTHR30373">
    <property type="entry name" value="UPF0603 PROTEIN YGCG"/>
    <property type="match status" value="1"/>
</dbReference>
<protein>
    <recommendedName>
        <fullName evidence="3">TPM domain-containing protein</fullName>
    </recommendedName>
</protein>
<dbReference type="RefSeq" id="WP_106040029.1">
    <property type="nucleotide sequence ID" value="NZ_CP027231.1"/>
</dbReference>
<dbReference type="Pfam" id="PF04536">
    <property type="entry name" value="TPM_phosphatase"/>
    <property type="match status" value="1"/>
</dbReference>
<feature type="chain" id="PRO_5047160165" description="TPM domain-containing protein" evidence="2">
    <location>
        <begin position="22"/>
        <end position="307"/>
    </location>
</feature>
<dbReference type="EMBL" id="CP027231">
    <property type="protein sequence ID" value="AVM51644.1"/>
    <property type="molecule type" value="Genomic_DNA"/>
</dbReference>
<feature type="transmembrane region" description="Helical" evidence="1">
    <location>
        <begin position="181"/>
        <end position="200"/>
    </location>
</feature>
<dbReference type="InterPro" id="IPR007621">
    <property type="entry name" value="TPM_dom"/>
</dbReference>
<organism evidence="4 5">
    <name type="scientific">Bacteroides zoogleoformans</name>
    <dbReference type="NCBI Taxonomy" id="28119"/>
    <lineage>
        <taxon>Bacteria</taxon>
        <taxon>Pseudomonadati</taxon>
        <taxon>Bacteroidota</taxon>
        <taxon>Bacteroidia</taxon>
        <taxon>Bacteroidales</taxon>
        <taxon>Bacteroidaceae</taxon>
        <taxon>Bacteroides</taxon>
    </lineage>
</organism>
<accession>A0ABN5IG03</accession>